<feature type="transmembrane region" description="Helical" evidence="10">
    <location>
        <begin position="6"/>
        <end position="24"/>
    </location>
</feature>
<proteinExistence type="predicted"/>
<dbReference type="RefSeq" id="WP_114065464.1">
    <property type="nucleotide sequence ID" value="NZ_CP030850.1"/>
</dbReference>
<dbReference type="InterPro" id="IPR005170">
    <property type="entry name" value="Transptr-assoc_dom"/>
</dbReference>
<evidence type="ECO:0000256" key="7">
    <source>
        <dbReference type="ARBA" id="ARBA00023136"/>
    </source>
</evidence>
<feature type="transmembrane region" description="Helical" evidence="10">
    <location>
        <begin position="55"/>
        <end position="75"/>
    </location>
</feature>
<dbReference type="InterPro" id="IPR000644">
    <property type="entry name" value="CBS_dom"/>
</dbReference>
<keyword evidence="3 9" id="KW-0812">Transmembrane</keyword>
<dbReference type="CDD" id="cd04590">
    <property type="entry name" value="CBS_pair_CorC_HlyC_assoc"/>
    <property type="match status" value="1"/>
</dbReference>
<sequence length="433" mass="48782">MELFIIFLLTIINGIFSMSEIAVVSSRKVKLENSAKRGSKSAKLALELINSPNQFLSTVQIGITLIGILLGIFGGENLTNDWQDYLNQFEVLKPYSRPLSVGGVLVMITFISLVIGELVPKRIGLTNPEGIAKAVALPMQILSKVTAPFVWLLTHTSDLLLKILRIKPSADSRVTEEEIKAFIQEGTDGGEVQEIEQEIMERVFHLGDRKVGSLMTHRMQLVWLDLTDSPDEIREKIKGEIHSVYPVCRNTVDEVVGVVLMKDIFQQVMENRPLDLEELIKEPQYLPDSSSAYIALERLQENRQHYSMVIDEYGALQGIVTLNDLMDALVGDVSDTNYDDETSIVQREDGTYITDAQMPFYDFLSYFDQLDLYNENMPFNTIGGLLLEHFGHVPKTGEIILWHGFKFEIFDMDGARIDKVLVTQVEGDSTEDA</sequence>
<evidence type="ECO:0000313" key="13">
    <source>
        <dbReference type="EMBL" id="AXE16677.1"/>
    </source>
</evidence>
<evidence type="ECO:0000256" key="6">
    <source>
        <dbReference type="ARBA" id="ARBA00023122"/>
    </source>
</evidence>
<dbReference type="InterPro" id="IPR016169">
    <property type="entry name" value="FAD-bd_PCMH_sub2"/>
</dbReference>
<dbReference type="Gene3D" id="3.30.465.10">
    <property type="match status" value="1"/>
</dbReference>
<reference evidence="13 14" key="1">
    <citation type="submission" date="2018-07" db="EMBL/GenBank/DDBJ databases">
        <title>Genome sequencing of Runella.</title>
        <authorList>
            <person name="Baek M.-G."/>
            <person name="Yi H."/>
        </authorList>
    </citation>
    <scope>NUCLEOTIDE SEQUENCE [LARGE SCALE GENOMIC DNA]</scope>
    <source>
        <strain evidence="13 14">HYN0085</strain>
    </source>
</reference>
<dbReference type="PANTHER" id="PTHR43099:SF2">
    <property type="entry name" value="UPF0053 PROTEIN YRKA"/>
    <property type="match status" value="1"/>
</dbReference>
<keyword evidence="4" id="KW-0677">Repeat</keyword>
<evidence type="ECO:0000256" key="9">
    <source>
        <dbReference type="PROSITE-ProRule" id="PRU01193"/>
    </source>
</evidence>
<dbReference type="Gene3D" id="3.10.580.10">
    <property type="entry name" value="CBS-domain"/>
    <property type="match status" value="1"/>
</dbReference>
<evidence type="ECO:0000313" key="14">
    <source>
        <dbReference type="Proteomes" id="UP000251993"/>
    </source>
</evidence>
<evidence type="ECO:0000259" key="11">
    <source>
        <dbReference type="PROSITE" id="PS51371"/>
    </source>
</evidence>
<keyword evidence="6 8" id="KW-0129">CBS domain</keyword>
<evidence type="ECO:0000256" key="3">
    <source>
        <dbReference type="ARBA" id="ARBA00022692"/>
    </source>
</evidence>
<name>A0A344TDF6_9BACT</name>
<organism evidence="13 14">
    <name type="scientific">Runella rosea</name>
    <dbReference type="NCBI Taxonomy" id="2259595"/>
    <lineage>
        <taxon>Bacteria</taxon>
        <taxon>Pseudomonadati</taxon>
        <taxon>Bacteroidota</taxon>
        <taxon>Cytophagia</taxon>
        <taxon>Cytophagales</taxon>
        <taxon>Spirosomataceae</taxon>
        <taxon>Runella</taxon>
    </lineage>
</organism>
<accession>A0A344TDF6</accession>
<dbReference type="Pfam" id="PF03471">
    <property type="entry name" value="CorC_HlyC"/>
    <property type="match status" value="1"/>
</dbReference>
<comment type="subcellular location">
    <subcellularLocation>
        <location evidence="1">Cell membrane</location>
        <topology evidence="1">Multi-pass membrane protein</topology>
    </subcellularLocation>
</comment>
<evidence type="ECO:0000256" key="10">
    <source>
        <dbReference type="SAM" id="Phobius"/>
    </source>
</evidence>
<keyword evidence="7 9" id="KW-0472">Membrane</keyword>
<evidence type="ECO:0000256" key="1">
    <source>
        <dbReference type="ARBA" id="ARBA00004651"/>
    </source>
</evidence>
<evidence type="ECO:0000256" key="5">
    <source>
        <dbReference type="ARBA" id="ARBA00022989"/>
    </source>
</evidence>
<dbReference type="Pfam" id="PF00571">
    <property type="entry name" value="CBS"/>
    <property type="match status" value="2"/>
</dbReference>
<evidence type="ECO:0000256" key="4">
    <source>
        <dbReference type="ARBA" id="ARBA00022737"/>
    </source>
</evidence>
<feature type="domain" description="CBS" evidence="11">
    <location>
        <begin position="279"/>
        <end position="336"/>
    </location>
</feature>
<dbReference type="SUPFAM" id="SSF56176">
    <property type="entry name" value="FAD-binding/transporter-associated domain-like"/>
    <property type="match status" value="1"/>
</dbReference>
<dbReference type="SMART" id="SM01091">
    <property type="entry name" value="CorC_HlyC"/>
    <property type="match status" value="1"/>
</dbReference>
<dbReference type="PANTHER" id="PTHR43099">
    <property type="entry name" value="UPF0053 PROTEIN YRKA"/>
    <property type="match status" value="1"/>
</dbReference>
<dbReference type="SUPFAM" id="SSF54631">
    <property type="entry name" value="CBS-domain pair"/>
    <property type="match status" value="1"/>
</dbReference>
<keyword evidence="14" id="KW-1185">Reference proteome</keyword>
<dbReference type="OrthoDB" id="9798188at2"/>
<dbReference type="InterPro" id="IPR036318">
    <property type="entry name" value="FAD-bd_PCMH-like_sf"/>
</dbReference>
<dbReference type="InterPro" id="IPR002550">
    <property type="entry name" value="CNNM"/>
</dbReference>
<protein>
    <submittedName>
        <fullName evidence="13">Hemolysin</fullName>
    </submittedName>
</protein>
<evidence type="ECO:0000256" key="8">
    <source>
        <dbReference type="PROSITE-ProRule" id="PRU00703"/>
    </source>
</evidence>
<evidence type="ECO:0000256" key="2">
    <source>
        <dbReference type="ARBA" id="ARBA00022475"/>
    </source>
</evidence>
<feature type="domain" description="CBS" evidence="11">
    <location>
        <begin position="215"/>
        <end position="274"/>
    </location>
</feature>
<evidence type="ECO:0000259" key="12">
    <source>
        <dbReference type="PROSITE" id="PS51846"/>
    </source>
</evidence>
<dbReference type="AlphaFoldDB" id="A0A344TDF6"/>
<dbReference type="PROSITE" id="PS51846">
    <property type="entry name" value="CNNM"/>
    <property type="match status" value="1"/>
</dbReference>
<dbReference type="EMBL" id="CP030850">
    <property type="protein sequence ID" value="AXE16677.1"/>
    <property type="molecule type" value="Genomic_DNA"/>
</dbReference>
<dbReference type="Proteomes" id="UP000251993">
    <property type="component" value="Chromosome"/>
</dbReference>
<dbReference type="GO" id="GO:0005886">
    <property type="term" value="C:plasma membrane"/>
    <property type="evidence" value="ECO:0007669"/>
    <property type="project" value="UniProtKB-SubCell"/>
</dbReference>
<dbReference type="InterPro" id="IPR044751">
    <property type="entry name" value="Ion_transp-like_CBS"/>
</dbReference>
<keyword evidence="5 9" id="KW-1133">Transmembrane helix</keyword>
<dbReference type="InterPro" id="IPR051676">
    <property type="entry name" value="UPF0053_domain"/>
</dbReference>
<keyword evidence="2" id="KW-1003">Cell membrane</keyword>
<feature type="domain" description="CNNM transmembrane" evidence="12">
    <location>
        <begin position="1"/>
        <end position="196"/>
    </location>
</feature>
<dbReference type="GO" id="GO:0050660">
    <property type="term" value="F:flavin adenine dinucleotide binding"/>
    <property type="evidence" value="ECO:0007669"/>
    <property type="project" value="InterPro"/>
</dbReference>
<dbReference type="Pfam" id="PF01595">
    <property type="entry name" value="CNNM"/>
    <property type="match status" value="1"/>
</dbReference>
<gene>
    <name evidence="13" type="ORF">DR864_02500</name>
</gene>
<feature type="transmembrane region" description="Helical" evidence="10">
    <location>
        <begin position="95"/>
        <end position="115"/>
    </location>
</feature>
<dbReference type="InterPro" id="IPR046342">
    <property type="entry name" value="CBS_dom_sf"/>
</dbReference>
<dbReference type="KEGG" id="run:DR864_02500"/>
<dbReference type="PROSITE" id="PS51371">
    <property type="entry name" value="CBS"/>
    <property type="match status" value="2"/>
</dbReference>